<evidence type="ECO:0000256" key="5">
    <source>
        <dbReference type="ARBA" id="ARBA00022989"/>
    </source>
</evidence>
<proteinExistence type="inferred from homology"/>
<dbReference type="Gene3D" id="2.60.470.10">
    <property type="entry name" value="Acid-sensing ion channels like domains"/>
    <property type="match status" value="1"/>
</dbReference>
<evidence type="ECO:0000256" key="4">
    <source>
        <dbReference type="ARBA" id="ARBA00022692"/>
    </source>
</evidence>
<evidence type="ECO:0000256" key="8">
    <source>
        <dbReference type="ARBA" id="ARBA00023136"/>
    </source>
</evidence>
<keyword evidence="8" id="KW-0472">Membrane</keyword>
<sequence length="71" mass="7661">MTMCMHVVSGLTLELNIEQDDYIPALAQDAGVKIVIHERGTYPIPEDAGLSLPPGMKTSIGLDKVKRSGHT</sequence>
<evidence type="ECO:0000256" key="7">
    <source>
        <dbReference type="ARBA" id="ARBA00023065"/>
    </source>
</evidence>
<keyword evidence="10 11" id="KW-0407">Ion channel</keyword>
<keyword evidence="6" id="KW-0915">Sodium</keyword>
<evidence type="ECO:0000256" key="9">
    <source>
        <dbReference type="ARBA" id="ARBA00023201"/>
    </source>
</evidence>
<keyword evidence="7 11" id="KW-0406">Ion transport</keyword>
<keyword evidence="3 11" id="KW-0894">Sodium channel</keyword>
<keyword evidence="9 11" id="KW-0739">Sodium transport</keyword>
<accession>A0A9D3YPQ6</accession>
<evidence type="ECO:0000313" key="14">
    <source>
        <dbReference type="Proteomes" id="UP000828390"/>
    </source>
</evidence>
<dbReference type="EMBL" id="JAIWYP010000015">
    <property type="protein sequence ID" value="KAH3702985.1"/>
    <property type="molecule type" value="Genomic_DNA"/>
</dbReference>
<keyword evidence="4 11" id="KW-0812">Transmembrane</keyword>
<evidence type="ECO:0000256" key="1">
    <source>
        <dbReference type="ARBA" id="ARBA00004141"/>
    </source>
</evidence>
<dbReference type="PRINTS" id="PR01078">
    <property type="entry name" value="AMINACHANNEL"/>
</dbReference>
<evidence type="ECO:0000256" key="3">
    <source>
        <dbReference type="ARBA" id="ARBA00022461"/>
    </source>
</evidence>
<reference evidence="13" key="1">
    <citation type="journal article" date="2019" name="bioRxiv">
        <title>The Genome of the Zebra Mussel, Dreissena polymorpha: A Resource for Invasive Species Research.</title>
        <authorList>
            <person name="McCartney M.A."/>
            <person name="Auch B."/>
            <person name="Kono T."/>
            <person name="Mallez S."/>
            <person name="Zhang Y."/>
            <person name="Obille A."/>
            <person name="Becker A."/>
            <person name="Abrahante J.E."/>
            <person name="Garbe J."/>
            <person name="Badalamenti J.P."/>
            <person name="Herman A."/>
            <person name="Mangelson H."/>
            <person name="Liachko I."/>
            <person name="Sullivan S."/>
            <person name="Sone E.D."/>
            <person name="Koren S."/>
            <person name="Silverstein K.A.T."/>
            <person name="Beckman K.B."/>
            <person name="Gohl D.M."/>
        </authorList>
    </citation>
    <scope>NUCLEOTIDE SEQUENCE</scope>
    <source>
        <strain evidence="13">Duluth1</strain>
        <tissue evidence="13">Whole animal</tissue>
    </source>
</reference>
<comment type="similarity">
    <text evidence="11">Belongs to the amiloride-sensitive sodium channel (TC 1.A.6) family.</text>
</comment>
<protein>
    <submittedName>
        <fullName evidence="13">Uncharacterized protein</fullName>
    </submittedName>
</protein>
<dbReference type="GO" id="GO:0005272">
    <property type="term" value="F:sodium channel activity"/>
    <property type="evidence" value="ECO:0007669"/>
    <property type="project" value="UniProtKB-KW"/>
</dbReference>
<evidence type="ECO:0000256" key="6">
    <source>
        <dbReference type="ARBA" id="ARBA00023053"/>
    </source>
</evidence>
<organism evidence="13 14">
    <name type="scientific">Dreissena polymorpha</name>
    <name type="common">Zebra mussel</name>
    <name type="synonym">Mytilus polymorpha</name>
    <dbReference type="NCBI Taxonomy" id="45954"/>
    <lineage>
        <taxon>Eukaryota</taxon>
        <taxon>Metazoa</taxon>
        <taxon>Spiralia</taxon>
        <taxon>Lophotrochozoa</taxon>
        <taxon>Mollusca</taxon>
        <taxon>Bivalvia</taxon>
        <taxon>Autobranchia</taxon>
        <taxon>Heteroconchia</taxon>
        <taxon>Euheterodonta</taxon>
        <taxon>Imparidentia</taxon>
        <taxon>Neoheterodontei</taxon>
        <taxon>Myida</taxon>
        <taxon>Dreissenoidea</taxon>
        <taxon>Dreissenidae</taxon>
        <taxon>Dreissena</taxon>
    </lineage>
</organism>
<evidence type="ECO:0000256" key="2">
    <source>
        <dbReference type="ARBA" id="ARBA00022448"/>
    </source>
</evidence>
<evidence type="ECO:0000256" key="12">
    <source>
        <dbReference type="SAM" id="MobiDB-lite"/>
    </source>
</evidence>
<evidence type="ECO:0000256" key="11">
    <source>
        <dbReference type="RuleBase" id="RU000679"/>
    </source>
</evidence>
<dbReference type="Proteomes" id="UP000828390">
    <property type="component" value="Unassembled WGS sequence"/>
</dbReference>
<name>A0A9D3YPQ6_DREPO</name>
<dbReference type="GO" id="GO:0016020">
    <property type="term" value="C:membrane"/>
    <property type="evidence" value="ECO:0007669"/>
    <property type="project" value="UniProtKB-SubCell"/>
</dbReference>
<reference evidence="13" key="2">
    <citation type="submission" date="2020-11" db="EMBL/GenBank/DDBJ databases">
        <authorList>
            <person name="McCartney M.A."/>
            <person name="Auch B."/>
            <person name="Kono T."/>
            <person name="Mallez S."/>
            <person name="Becker A."/>
            <person name="Gohl D.M."/>
            <person name="Silverstein K.A.T."/>
            <person name="Koren S."/>
            <person name="Bechman K.B."/>
            <person name="Herman A."/>
            <person name="Abrahante J.E."/>
            <person name="Garbe J."/>
        </authorList>
    </citation>
    <scope>NUCLEOTIDE SEQUENCE</scope>
    <source>
        <strain evidence="13">Duluth1</strain>
        <tissue evidence="13">Whole animal</tissue>
    </source>
</reference>
<keyword evidence="14" id="KW-1185">Reference proteome</keyword>
<gene>
    <name evidence="13" type="ORF">DPMN_078013</name>
</gene>
<dbReference type="Pfam" id="PF00858">
    <property type="entry name" value="ASC"/>
    <property type="match status" value="1"/>
</dbReference>
<dbReference type="InterPro" id="IPR001873">
    <property type="entry name" value="ENaC"/>
</dbReference>
<feature type="region of interest" description="Disordered" evidence="12">
    <location>
        <begin position="46"/>
        <end position="71"/>
    </location>
</feature>
<comment type="subcellular location">
    <subcellularLocation>
        <location evidence="1">Membrane</location>
        <topology evidence="1">Multi-pass membrane protein</topology>
    </subcellularLocation>
</comment>
<evidence type="ECO:0000313" key="13">
    <source>
        <dbReference type="EMBL" id="KAH3702985.1"/>
    </source>
</evidence>
<evidence type="ECO:0000256" key="10">
    <source>
        <dbReference type="ARBA" id="ARBA00023303"/>
    </source>
</evidence>
<keyword evidence="2 11" id="KW-0813">Transport</keyword>
<keyword evidence="5" id="KW-1133">Transmembrane helix</keyword>
<comment type="caution">
    <text evidence="13">The sequence shown here is derived from an EMBL/GenBank/DDBJ whole genome shotgun (WGS) entry which is preliminary data.</text>
</comment>
<dbReference type="AlphaFoldDB" id="A0A9D3YPQ6"/>